<protein>
    <submittedName>
        <fullName evidence="1">Uncharacterized protein</fullName>
    </submittedName>
</protein>
<dbReference type="STRING" id="575540.Isop_1454"/>
<accession>E8QY49</accession>
<reference evidence="1 2" key="2">
    <citation type="journal article" date="2011" name="Stand. Genomic Sci.">
        <title>Complete genome sequence of Isosphaera pallida type strain (IS1B).</title>
        <authorList>
            <consortium name="US DOE Joint Genome Institute (JGI-PGF)"/>
            <person name="Goker M."/>
            <person name="Cleland D."/>
            <person name="Saunders E."/>
            <person name="Lapidus A."/>
            <person name="Nolan M."/>
            <person name="Lucas S."/>
            <person name="Hammon N."/>
            <person name="Deshpande S."/>
            <person name="Cheng J.F."/>
            <person name="Tapia R."/>
            <person name="Han C."/>
            <person name="Goodwin L."/>
            <person name="Pitluck S."/>
            <person name="Liolios K."/>
            <person name="Pagani I."/>
            <person name="Ivanova N."/>
            <person name="Mavromatis K."/>
            <person name="Pati A."/>
            <person name="Chen A."/>
            <person name="Palaniappan K."/>
            <person name="Land M."/>
            <person name="Hauser L."/>
            <person name="Chang Y.J."/>
            <person name="Jeffries C.D."/>
            <person name="Detter J.C."/>
            <person name="Beck B."/>
            <person name="Woyke T."/>
            <person name="Bristow J."/>
            <person name="Eisen J.A."/>
            <person name="Markowitz V."/>
            <person name="Hugenholtz P."/>
            <person name="Kyrpides N.C."/>
            <person name="Klenk H.P."/>
        </authorList>
    </citation>
    <scope>NUCLEOTIDE SEQUENCE [LARGE SCALE GENOMIC DNA]</scope>
    <source>
        <strain evidence="2">ATCC 43644 / DSM 9630 / IS1B</strain>
    </source>
</reference>
<name>E8QY49_ISOPI</name>
<dbReference type="HOGENOM" id="CLU_2734615_0_0_0"/>
<evidence type="ECO:0000313" key="1">
    <source>
        <dbReference type="EMBL" id="ADV62039.1"/>
    </source>
</evidence>
<gene>
    <name evidence="1" type="ordered locus">Isop_1454</name>
</gene>
<reference key="1">
    <citation type="submission" date="2010-11" db="EMBL/GenBank/DDBJ databases">
        <title>The complete sequence of chromosome of Isophaera pallida ATCC 43644.</title>
        <authorList>
            <consortium name="US DOE Joint Genome Institute (JGI-PGF)"/>
            <person name="Lucas S."/>
            <person name="Copeland A."/>
            <person name="Lapidus A."/>
            <person name="Bruce D."/>
            <person name="Goodwin L."/>
            <person name="Pitluck S."/>
            <person name="Kyrpides N."/>
            <person name="Mavromatis K."/>
            <person name="Pagani I."/>
            <person name="Ivanova N."/>
            <person name="Saunders E."/>
            <person name="Brettin T."/>
            <person name="Detter J.C."/>
            <person name="Han C."/>
            <person name="Tapia R."/>
            <person name="Land M."/>
            <person name="Hauser L."/>
            <person name="Markowitz V."/>
            <person name="Cheng J.-F."/>
            <person name="Hugenholtz P."/>
            <person name="Woyke T."/>
            <person name="Wu D."/>
            <person name="Eisen J.A."/>
        </authorList>
    </citation>
    <scope>NUCLEOTIDE SEQUENCE</scope>
    <source>
        <strain>ATCC 43644</strain>
    </source>
</reference>
<sequence>MRSTLQEIRRLSRAEPFEPFVVHLENDRQVRVAHPEALASRRPLRSMAVFQPDDTLDLVDLALVARVEPSR</sequence>
<keyword evidence="2" id="KW-1185">Reference proteome</keyword>
<evidence type="ECO:0000313" key="2">
    <source>
        <dbReference type="Proteomes" id="UP000008631"/>
    </source>
</evidence>
<dbReference type="InParanoid" id="E8QY49"/>
<dbReference type="KEGG" id="ipa:Isop_1454"/>
<dbReference type="AlphaFoldDB" id="E8QY49"/>
<organism evidence="1 2">
    <name type="scientific">Isosphaera pallida (strain ATCC 43644 / DSM 9630 / IS1B)</name>
    <dbReference type="NCBI Taxonomy" id="575540"/>
    <lineage>
        <taxon>Bacteria</taxon>
        <taxon>Pseudomonadati</taxon>
        <taxon>Planctomycetota</taxon>
        <taxon>Planctomycetia</taxon>
        <taxon>Isosphaerales</taxon>
        <taxon>Isosphaeraceae</taxon>
        <taxon>Isosphaera</taxon>
    </lineage>
</organism>
<dbReference type="OrthoDB" id="291482at2"/>
<dbReference type="EMBL" id="CP002353">
    <property type="protein sequence ID" value="ADV62039.1"/>
    <property type="molecule type" value="Genomic_DNA"/>
</dbReference>
<dbReference type="RefSeq" id="WP_013564327.1">
    <property type="nucleotide sequence ID" value="NC_014962.1"/>
</dbReference>
<proteinExistence type="predicted"/>
<dbReference type="Proteomes" id="UP000008631">
    <property type="component" value="Chromosome"/>
</dbReference>